<organism evidence="1 2">
    <name type="scientific">Cochliobolus sativus (strain ND90Pr / ATCC 201652)</name>
    <name type="common">Common root rot and spot blotch fungus</name>
    <name type="synonym">Bipolaris sorokiniana</name>
    <dbReference type="NCBI Taxonomy" id="665912"/>
    <lineage>
        <taxon>Eukaryota</taxon>
        <taxon>Fungi</taxon>
        <taxon>Dikarya</taxon>
        <taxon>Ascomycota</taxon>
        <taxon>Pezizomycotina</taxon>
        <taxon>Dothideomycetes</taxon>
        <taxon>Pleosporomycetidae</taxon>
        <taxon>Pleosporales</taxon>
        <taxon>Pleosporineae</taxon>
        <taxon>Pleosporaceae</taxon>
        <taxon>Bipolaris</taxon>
    </lineage>
</organism>
<keyword evidence="2" id="KW-1185">Reference proteome</keyword>
<reference evidence="2" key="2">
    <citation type="journal article" date="2013" name="PLoS Genet.">
        <title>Comparative genome structure, secondary metabolite, and effector coding capacity across Cochliobolus pathogens.</title>
        <authorList>
            <person name="Condon B.J."/>
            <person name="Leng Y."/>
            <person name="Wu D."/>
            <person name="Bushley K.E."/>
            <person name="Ohm R.A."/>
            <person name="Otillar R."/>
            <person name="Martin J."/>
            <person name="Schackwitz W."/>
            <person name="Grimwood J."/>
            <person name="MohdZainudin N."/>
            <person name="Xue C."/>
            <person name="Wang R."/>
            <person name="Manning V.A."/>
            <person name="Dhillon B."/>
            <person name="Tu Z.J."/>
            <person name="Steffenson B.J."/>
            <person name="Salamov A."/>
            <person name="Sun H."/>
            <person name="Lowry S."/>
            <person name="LaButti K."/>
            <person name="Han J."/>
            <person name="Copeland A."/>
            <person name="Lindquist E."/>
            <person name="Barry K."/>
            <person name="Schmutz J."/>
            <person name="Baker S.E."/>
            <person name="Ciuffetti L.M."/>
            <person name="Grigoriev I.V."/>
            <person name="Zhong S."/>
            <person name="Turgeon B.G."/>
        </authorList>
    </citation>
    <scope>NUCLEOTIDE SEQUENCE [LARGE SCALE GENOMIC DNA]</scope>
    <source>
        <strain evidence="2">ND90Pr / ATCC 201652</strain>
    </source>
</reference>
<dbReference type="GeneID" id="19138232"/>
<evidence type="ECO:0000313" key="1">
    <source>
        <dbReference type="EMBL" id="EMD66275.1"/>
    </source>
</evidence>
<gene>
    <name evidence="1" type="ORF">COCSADRAFT_353429</name>
</gene>
<dbReference type="Proteomes" id="UP000016934">
    <property type="component" value="Unassembled WGS sequence"/>
</dbReference>
<dbReference type="RefSeq" id="XP_007697808.1">
    <property type="nucleotide sequence ID" value="XM_007699618.1"/>
</dbReference>
<dbReference type="HOGENOM" id="CLU_1749491_0_0_1"/>
<dbReference type="KEGG" id="bsc:COCSADRAFT_353429"/>
<name>M2SVD8_COCSN</name>
<sequence>MASGTVGSQQTWEKAGQDHHGVVDLPLHHNVGSAPRCSAAAQPSLHDGKSANALCQQTDRQTDRHSSRPCLGMVSCQEGINPKQQWPLLLSPSQQWPLKPFCQMTSRLCPVLSADATPSCGLPQPRWMVAAAAKAMSDRRLLSPTARAV</sequence>
<dbReference type="EMBL" id="KB445640">
    <property type="protein sequence ID" value="EMD66275.1"/>
    <property type="molecule type" value="Genomic_DNA"/>
</dbReference>
<protein>
    <submittedName>
        <fullName evidence="1">Uncharacterized protein</fullName>
    </submittedName>
</protein>
<evidence type="ECO:0000313" key="2">
    <source>
        <dbReference type="Proteomes" id="UP000016934"/>
    </source>
</evidence>
<accession>M2SVD8</accession>
<reference evidence="1 2" key="1">
    <citation type="journal article" date="2012" name="PLoS Pathog.">
        <title>Diverse lifestyles and strategies of plant pathogenesis encoded in the genomes of eighteen Dothideomycetes fungi.</title>
        <authorList>
            <person name="Ohm R.A."/>
            <person name="Feau N."/>
            <person name="Henrissat B."/>
            <person name="Schoch C.L."/>
            <person name="Horwitz B.A."/>
            <person name="Barry K.W."/>
            <person name="Condon B.J."/>
            <person name="Copeland A.C."/>
            <person name="Dhillon B."/>
            <person name="Glaser F."/>
            <person name="Hesse C.N."/>
            <person name="Kosti I."/>
            <person name="LaButti K."/>
            <person name="Lindquist E.A."/>
            <person name="Lucas S."/>
            <person name="Salamov A.A."/>
            <person name="Bradshaw R.E."/>
            <person name="Ciuffetti L."/>
            <person name="Hamelin R.C."/>
            <person name="Kema G.H.J."/>
            <person name="Lawrence C."/>
            <person name="Scott J.A."/>
            <person name="Spatafora J.W."/>
            <person name="Turgeon B.G."/>
            <person name="de Wit P.J.G.M."/>
            <person name="Zhong S."/>
            <person name="Goodwin S.B."/>
            <person name="Grigoriev I.V."/>
        </authorList>
    </citation>
    <scope>NUCLEOTIDE SEQUENCE [LARGE SCALE GENOMIC DNA]</scope>
    <source>
        <strain evidence="2">ND90Pr / ATCC 201652</strain>
    </source>
</reference>
<dbReference type="AlphaFoldDB" id="M2SVD8"/>
<proteinExistence type="predicted"/>